<protein>
    <submittedName>
        <fullName evidence="1">Uncharacterized protein</fullName>
    </submittedName>
</protein>
<proteinExistence type="predicted"/>
<evidence type="ECO:0000313" key="2">
    <source>
        <dbReference type="Proteomes" id="UP000030004"/>
    </source>
</evidence>
<comment type="caution">
    <text evidence="1">The sequence shown here is derived from an EMBL/GenBank/DDBJ whole genome shotgun (WGS) entry which is preliminary data.</text>
</comment>
<evidence type="ECO:0000313" key="1">
    <source>
        <dbReference type="EMBL" id="KGM47643.1"/>
    </source>
</evidence>
<accession>A0A0A0EBZ0</accession>
<sequence>METVCRLNILYFEQPIHASSGRRDKHGSVSRPEQVQLCERHVKNGYISRAGTADFAIWTSNENVEPGSALQEVTARQTVERVVAQVSFQNIGWTVLYTFGKVGADQHV</sequence>
<name>A0A0A0EBZ0_9RHOB</name>
<keyword evidence="2" id="KW-1185">Reference proteome</keyword>
<dbReference type="Proteomes" id="UP000030004">
    <property type="component" value="Unassembled WGS sequence"/>
</dbReference>
<reference evidence="1 2" key="1">
    <citation type="journal article" date="2015" name="Antonie Van Leeuwenhoek">
        <title>Pseudooceanicola atlanticus gen. nov. sp. nov., isolated from surface seawater of the Atlantic Ocean and reclassification of Oceanicola batsensis, Oceanicola marinus, Oceanicola nitratireducens, Oceanicola nanhaiensis, Oceanicola antarcticus and Oceanicola flagellatus, as Pseudooceanicola batsensis comb. nov., Pseudooceanicola marinus comb. nov., Pseudooceanicola nitratireducens comb. nov., Pseudooceanicola nanhaiensis comb. nov., Pseudooceanicola antarcticus comb. nov., and Pseudooceanicola flagellatus comb. nov.</title>
        <authorList>
            <person name="Lai Q."/>
            <person name="Li G."/>
            <person name="Liu X."/>
            <person name="Du Y."/>
            <person name="Sun F."/>
            <person name="Shao Z."/>
        </authorList>
    </citation>
    <scope>NUCLEOTIDE SEQUENCE [LARGE SCALE GENOMIC DNA]</scope>
    <source>
        <strain evidence="1 2">22II-s11g</strain>
    </source>
</reference>
<gene>
    <name evidence="1" type="ORF">ATO9_17550</name>
</gene>
<dbReference type="EMBL" id="AQQX01000009">
    <property type="protein sequence ID" value="KGM47643.1"/>
    <property type="molecule type" value="Genomic_DNA"/>
</dbReference>
<dbReference type="AlphaFoldDB" id="A0A0A0EBZ0"/>
<organism evidence="1 2">
    <name type="scientific">Pseudooceanicola atlanticus</name>
    <dbReference type="NCBI Taxonomy" id="1461694"/>
    <lineage>
        <taxon>Bacteria</taxon>
        <taxon>Pseudomonadati</taxon>
        <taxon>Pseudomonadota</taxon>
        <taxon>Alphaproteobacteria</taxon>
        <taxon>Rhodobacterales</taxon>
        <taxon>Paracoccaceae</taxon>
        <taxon>Pseudooceanicola</taxon>
    </lineage>
</organism>